<reference evidence="1 2" key="1">
    <citation type="submission" date="2017-03" db="EMBL/GenBank/DDBJ databases">
        <title>Genome sequence of Sphingomonas mucosissima DSM 17494.</title>
        <authorList>
            <person name="Poehlein A."/>
            <person name="Wuebbeler J.H."/>
            <person name="Steinbuechel A."/>
            <person name="Daniel R."/>
        </authorList>
    </citation>
    <scope>NUCLEOTIDE SEQUENCE [LARGE SCALE GENOMIC DNA]</scope>
    <source>
        <strain evidence="1 2">DSM 17494</strain>
    </source>
</reference>
<dbReference type="AlphaFoldDB" id="A0A245ZRE4"/>
<keyword evidence="2" id="KW-1185">Reference proteome</keyword>
<accession>A0A245ZRE4</accession>
<organism evidence="1 2">
    <name type="scientific">Sphingomonas mucosissima</name>
    <dbReference type="NCBI Taxonomy" id="370959"/>
    <lineage>
        <taxon>Bacteria</taxon>
        <taxon>Pseudomonadati</taxon>
        <taxon>Pseudomonadota</taxon>
        <taxon>Alphaproteobacteria</taxon>
        <taxon>Sphingomonadales</taxon>
        <taxon>Sphingomonadaceae</taxon>
        <taxon>Sphingomonas</taxon>
    </lineage>
</organism>
<protein>
    <submittedName>
        <fullName evidence="1">Uncharacterized protein</fullName>
    </submittedName>
</protein>
<gene>
    <name evidence="1" type="ORF">SPMU_06210</name>
</gene>
<dbReference type="RefSeq" id="WP_245832692.1">
    <property type="nucleotide sequence ID" value="NZ_NBBJ01000001.1"/>
</dbReference>
<name>A0A245ZRE4_9SPHN</name>
<evidence type="ECO:0000313" key="2">
    <source>
        <dbReference type="Proteomes" id="UP000197783"/>
    </source>
</evidence>
<evidence type="ECO:0000313" key="1">
    <source>
        <dbReference type="EMBL" id="OWK32299.1"/>
    </source>
</evidence>
<dbReference type="EMBL" id="NBBJ01000001">
    <property type="protein sequence ID" value="OWK32299.1"/>
    <property type="molecule type" value="Genomic_DNA"/>
</dbReference>
<comment type="caution">
    <text evidence="1">The sequence shown here is derived from an EMBL/GenBank/DDBJ whole genome shotgun (WGS) entry which is preliminary data.</text>
</comment>
<sequence length="157" mass="17873">MGKLQRRLGDELILYVRQMAWLNAVPKPDVRSRRGKAAEIEPPRLSRLEDMRKRKIQLMMPPVQAPELIARLIEIGLTEGGGMAPAPLSWSTIAGWSQVTKIPLQPWEARLMRRLSVEYVAEGRRAENENCPPPWRSTQISEAERVAELDDLQKLLG</sequence>
<proteinExistence type="predicted"/>
<dbReference type="Proteomes" id="UP000197783">
    <property type="component" value="Unassembled WGS sequence"/>
</dbReference>